<accession>A0A140NF51</accession>
<dbReference type="OrthoDB" id="8234880at2"/>
<evidence type="ECO:0008006" key="4">
    <source>
        <dbReference type="Google" id="ProtNLM"/>
    </source>
</evidence>
<sequence>MKRFYLYFLLLFSISLHANEQCDLIASIYGAEAGFNYQTMVVKDGSRAYFYSAPDKNCRLATFIISGDQVEVFREIGEIKGVEYLYIRYRDINNQFVTGWVQAQFFQSLKSKITTSKKCANIKEQQIGISFPVKNNHYQIIGNKKANFYSAPDDSCIVDDVFVIPGDQVSGQEDAEGTFILVNYYTSTGEIVRGWIKKERLWQLNHGDSYRNDINPSSLDLAIRVVSLWMNVEYSCHFYEGINDNNRFRLLVREDHQSSHCRGGGGDPATTPVVAFFDIDKITGEVDFDGLNNEL</sequence>
<organism evidence="2 3">
    <name type="scientific">Providencia stuartii (strain MRSN 2154)</name>
    <dbReference type="NCBI Taxonomy" id="1157951"/>
    <lineage>
        <taxon>Bacteria</taxon>
        <taxon>Pseudomonadati</taxon>
        <taxon>Pseudomonadota</taxon>
        <taxon>Gammaproteobacteria</taxon>
        <taxon>Enterobacterales</taxon>
        <taxon>Morganellaceae</taxon>
        <taxon>Providencia</taxon>
    </lineage>
</organism>
<gene>
    <name evidence="2" type="ordered locus">S70_01000</name>
</gene>
<evidence type="ECO:0000256" key="1">
    <source>
        <dbReference type="SAM" id="SignalP"/>
    </source>
</evidence>
<proteinExistence type="predicted"/>
<protein>
    <recommendedName>
        <fullName evidence="4">SH3b domain-containing protein</fullName>
    </recommendedName>
</protein>
<feature type="chain" id="PRO_5007303529" description="SH3b domain-containing protein" evidence="1">
    <location>
        <begin position="19"/>
        <end position="295"/>
    </location>
</feature>
<evidence type="ECO:0000313" key="2">
    <source>
        <dbReference type="EMBL" id="AFH92099.1"/>
    </source>
</evidence>
<dbReference type="AlphaFoldDB" id="A0A140NF51"/>
<dbReference type="EMBL" id="CP003488">
    <property type="protein sequence ID" value="AFH92099.1"/>
    <property type="molecule type" value="Genomic_DNA"/>
</dbReference>
<keyword evidence="1" id="KW-0732">Signal</keyword>
<name>A0A140NF51_PROSM</name>
<dbReference type="KEGG" id="psi:S70_01000"/>
<dbReference type="HOGENOM" id="CLU_936015_0_0_6"/>
<reference evidence="3" key="2">
    <citation type="submission" date="2012-04" db="EMBL/GenBank/DDBJ databases">
        <title>Complete genome sequence of Providencia stuartii clinical isolate MRSN 2154.</title>
        <authorList>
            <person name="Clifford R.J."/>
            <person name="Hang J."/>
            <person name="Riley M.C."/>
            <person name="Onmus-Leone F."/>
            <person name="Kuschner R.A."/>
            <person name="Lesho E.P."/>
            <person name="Waterman P.E."/>
        </authorList>
    </citation>
    <scope>NUCLEOTIDE SEQUENCE [LARGE SCALE GENOMIC DNA]</scope>
    <source>
        <strain evidence="3">MRSN 2154</strain>
    </source>
</reference>
<dbReference type="Proteomes" id="UP000005012">
    <property type="component" value="Chromosome"/>
</dbReference>
<feature type="signal peptide" evidence="1">
    <location>
        <begin position="1"/>
        <end position="18"/>
    </location>
</feature>
<evidence type="ECO:0000313" key="3">
    <source>
        <dbReference type="Proteomes" id="UP000005012"/>
    </source>
</evidence>
<dbReference type="PATRIC" id="fig|1157951.4.peg.202"/>
<reference evidence="2 3" key="1">
    <citation type="journal article" date="2012" name="J. Bacteriol.">
        <title>Complete Genome Sequence of Providencia stuartii Clinical Isolate MRSN 2154.</title>
        <authorList>
            <person name="Clifford R.J."/>
            <person name="Hang J."/>
            <person name="Riley M.C."/>
            <person name="Onmus-Leone F."/>
            <person name="Kuschner R.A."/>
            <person name="Lesho E.P."/>
            <person name="Waterman P.E."/>
        </authorList>
    </citation>
    <scope>NUCLEOTIDE SEQUENCE [LARGE SCALE GENOMIC DNA]</scope>
    <source>
        <strain evidence="2 3">MRSN 2154</strain>
    </source>
</reference>
<dbReference type="RefSeq" id="WP_014656099.1">
    <property type="nucleotide sequence ID" value="NC_017731.1"/>
</dbReference>